<gene>
    <name evidence="3" type="primary">Aste57867_8958</name>
    <name evidence="2" type="ORF">As57867_008923</name>
    <name evidence="3" type="ORF">ASTE57867_8958</name>
</gene>
<dbReference type="EMBL" id="CAADRA010005140">
    <property type="protein sequence ID" value="VFT85842.1"/>
    <property type="molecule type" value="Genomic_DNA"/>
</dbReference>
<protein>
    <submittedName>
        <fullName evidence="3">Aste57867_8958 protein</fullName>
    </submittedName>
</protein>
<proteinExistence type="predicted"/>
<reference evidence="2" key="2">
    <citation type="submission" date="2019-06" db="EMBL/GenBank/DDBJ databases">
        <title>Genomics analysis of Aphanomyces spp. identifies a new class of oomycete effector associated with host adaptation.</title>
        <authorList>
            <person name="Gaulin E."/>
        </authorList>
    </citation>
    <scope>NUCLEOTIDE SEQUENCE</scope>
    <source>
        <strain evidence="2">CBS 578.67</strain>
    </source>
</reference>
<evidence type="ECO:0000313" key="4">
    <source>
        <dbReference type="Proteomes" id="UP000332933"/>
    </source>
</evidence>
<accession>A0A485KLZ9</accession>
<dbReference type="InterPro" id="IPR013103">
    <property type="entry name" value="RVT_2"/>
</dbReference>
<dbReference type="Proteomes" id="UP000332933">
    <property type="component" value="Unassembled WGS sequence"/>
</dbReference>
<organism evidence="3 4">
    <name type="scientific">Aphanomyces stellatus</name>
    <dbReference type="NCBI Taxonomy" id="120398"/>
    <lineage>
        <taxon>Eukaryota</taxon>
        <taxon>Sar</taxon>
        <taxon>Stramenopiles</taxon>
        <taxon>Oomycota</taxon>
        <taxon>Saprolegniomycetes</taxon>
        <taxon>Saprolegniales</taxon>
        <taxon>Verrucalvaceae</taxon>
        <taxon>Aphanomyces</taxon>
    </lineage>
</organism>
<dbReference type="AlphaFoldDB" id="A0A485KLZ9"/>
<dbReference type="OrthoDB" id="115924at2759"/>
<name>A0A485KLZ9_9STRA</name>
<reference evidence="3 4" key="1">
    <citation type="submission" date="2019-03" db="EMBL/GenBank/DDBJ databases">
        <authorList>
            <person name="Gaulin E."/>
            <person name="Dumas B."/>
        </authorList>
    </citation>
    <scope>NUCLEOTIDE SEQUENCE [LARGE SCALE GENOMIC DNA]</scope>
    <source>
        <strain evidence="3">CBS 568.67</strain>
    </source>
</reference>
<evidence type="ECO:0000313" key="3">
    <source>
        <dbReference type="EMBL" id="VFT85842.1"/>
    </source>
</evidence>
<dbReference type="EMBL" id="VJMH01005119">
    <property type="protein sequence ID" value="KAF0700519.1"/>
    <property type="molecule type" value="Genomic_DNA"/>
</dbReference>
<evidence type="ECO:0000259" key="1">
    <source>
        <dbReference type="Pfam" id="PF07727"/>
    </source>
</evidence>
<feature type="domain" description="Reverse transcriptase Ty1/copia-type" evidence="1">
    <location>
        <begin position="12"/>
        <end position="156"/>
    </location>
</feature>
<evidence type="ECO:0000313" key="2">
    <source>
        <dbReference type="EMBL" id="KAF0700519.1"/>
    </source>
</evidence>
<sequence>MMLELAAHEANNSFEPATLPPGKKPLGMGWGVKVKYDDSATEATRRVTRYKAQLVIQGHTQVHGVDFEESYSPGIAKEILRMLLTLGAVLDYEIDAMDVITAFLNGEIDCEVYVKHPPGFDKAKHPRDVLRVLRSVYALKQAPRLWYQTLVTCLLEQW</sequence>
<keyword evidence="4" id="KW-1185">Reference proteome</keyword>
<dbReference type="Pfam" id="PF07727">
    <property type="entry name" value="RVT_2"/>
    <property type="match status" value="1"/>
</dbReference>